<dbReference type="Proteomes" id="UP000315677">
    <property type="component" value="Unassembled WGS sequence"/>
</dbReference>
<name>A0A543CWX8_9PSEU</name>
<keyword evidence="4" id="KW-1185">Reference proteome</keyword>
<dbReference type="AlphaFoldDB" id="A0A543CWX8"/>
<feature type="transmembrane region" description="Helical" evidence="2">
    <location>
        <begin position="12"/>
        <end position="33"/>
    </location>
</feature>
<keyword evidence="2" id="KW-0472">Membrane</keyword>
<feature type="transmembrane region" description="Helical" evidence="2">
    <location>
        <begin position="39"/>
        <end position="60"/>
    </location>
</feature>
<proteinExistence type="predicted"/>
<reference evidence="3 4" key="1">
    <citation type="submission" date="2019-06" db="EMBL/GenBank/DDBJ databases">
        <title>Sequencing the genomes of 1000 actinobacteria strains.</title>
        <authorList>
            <person name="Klenk H.-P."/>
        </authorList>
    </citation>
    <scope>NUCLEOTIDE SEQUENCE [LARGE SCALE GENOMIC DNA]</scope>
    <source>
        <strain evidence="3 4">DSM 45301</strain>
    </source>
</reference>
<feature type="compositionally biased region" description="Basic residues" evidence="1">
    <location>
        <begin position="187"/>
        <end position="197"/>
    </location>
</feature>
<accession>A0A543CWX8</accession>
<dbReference type="RefSeq" id="WP_142065196.1">
    <property type="nucleotide sequence ID" value="NZ_VFPA01000009.1"/>
</dbReference>
<feature type="transmembrane region" description="Helical" evidence="2">
    <location>
        <begin position="67"/>
        <end position="99"/>
    </location>
</feature>
<keyword evidence="2" id="KW-1133">Transmembrane helix</keyword>
<evidence type="ECO:0000256" key="1">
    <source>
        <dbReference type="SAM" id="MobiDB-lite"/>
    </source>
</evidence>
<evidence type="ECO:0000256" key="2">
    <source>
        <dbReference type="SAM" id="Phobius"/>
    </source>
</evidence>
<feature type="region of interest" description="Disordered" evidence="1">
    <location>
        <begin position="179"/>
        <end position="202"/>
    </location>
</feature>
<evidence type="ECO:0000313" key="4">
    <source>
        <dbReference type="Proteomes" id="UP000315677"/>
    </source>
</evidence>
<organism evidence="3 4">
    <name type="scientific">Pseudonocardia kunmingensis</name>
    <dbReference type="NCBI Taxonomy" id="630975"/>
    <lineage>
        <taxon>Bacteria</taxon>
        <taxon>Bacillati</taxon>
        <taxon>Actinomycetota</taxon>
        <taxon>Actinomycetes</taxon>
        <taxon>Pseudonocardiales</taxon>
        <taxon>Pseudonocardiaceae</taxon>
        <taxon>Pseudonocardia</taxon>
    </lineage>
</organism>
<feature type="transmembrane region" description="Helical" evidence="2">
    <location>
        <begin position="105"/>
        <end position="123"/>
    </location>
</feature>
<keyword evidence="2" id="KW-0812">Transmembrane</keyword>
<protein>
    <submittedName>
        <fullName evidence="3">Uncharacterized protein</fullName>
    </submittedName>
</protein>
<comment type="caution">
    <text evidence="3">The sequence shown here is derived from an EMBL/GenBank/DDBJ whole genome shotgun (WGS) entry which is preliminary data.</text>
</comment>
<dbReference type="EMBL" id="VFPA01000009">
    <property type="protein sequence ID" value="TQM01600.1"/>
    <property type="molecule type" value="Genomic_DNA"/>
</dbReference>
<feature type="region of interest" description="Disordered" evidence="1">
    <location>
        <begin position="140"/>
        <end position="167"/>
    </location>
</feature>
<gene>
    <name evidence="3" type="ORF">FB558_8491</name>
</gene>
<sequence length="233" mass="25191">MSRLDTALSVVRTVFTARLAPVLLLVFVVVWPLAGFPRWPLVLVLGLAVVLRVLGFGYLLAGKRGPVLLVALLLVTTLGAWSPWLAVTALGAGIAVAGAFRLPRWQLLAVGMVLFLCAGAGWVTETVIAAQQRAASYEQTREHNRAQILPRSPPASPGRGDGDRRRRRRLGRVLAVHRTSGGAAGGRVRRPGLRGRGTRQERARHLTAWPLAAARRRCAQAHERGFTSSRAAD</sequence>
<evidence type="ECO:0000313" key="3">
    <source>
        <dbReference type="EMBL" id="TQM01600.1"/>
    </source>
</evidence>